<dbReference type="Proteomes" id="UP000250235">
    <property type="component" value="Unassembled WGS sequence"/>
</dbReference>
<dbReference type="AlphaFoldDB" id="A0A2Z7AXW8"/>
<evidence type="ECO:0000313" key="1">
    <source>
        <dbReference type="EMBL" id="KZV26236.1"/>
    </source>
</evidence>
<protein>
    <submittedName>
        <fullName evidence="1">Uncharacterized protein</fullName>
    </submittedName>
</protein>
<gene>
    <name evidence="1" type="ORF">F511_43707</name>
</gene>
<name>A0A2Z7AXW8_9LAMI</name>
<keyword evidence="2" id="KW-1185">Reference proteome</keyword>
<evidence type="ECO:0000313" key="2">
    <source>
        <dbReference type="Proteomes" id="UP000250235"/>
    </source>
</evidence>
<accession>A0A2Z7AXW8</accession>
<proteinExistence type="predicted"/>
<reference evidence="1 2" key="1">
    <citation type="journal article" date="2015" name="Proc. Natl. Acad. Sci. U.S.A.">
        <title>The resurrection genome of Boea hygrometrica: A blueprint for survival of dehydration.</title>
        <authorList>
            <person name="Xiao L."/>
            <person name="Yang G."/>
            <person name="Zhang L."/>
            <person name="Yang X."/>
            <person name="Zhao S."/>
            <person name="Ji Z."/>
            <person name="Zhou Q."/>
            <person name="Hu M."/>
            <person name="Wang Y."/>
            <person name="Chen M."/>
            <person name="Xu Y."/>
            <person name="Jin H."/>
            <person name="Xiao X."/>
            <person name="Hu G."/>
            <person name="Bao F."/>
            <person name="Hu Y."/>
            <person name="Wan P."/>
            <person name="Li L."/>
            <person name="Deng X."/>
            <person name="Kuang T."/>
            <person name="Xiang C."/>
            <person name="Zhu J.K."/>
            <person name="Oliver M.J."/>
            <person name="He Y."/>
        </authorList>
    </citation>
    <scope>NUCLEOTIDE SEQUENCE [LARGE SCALE GENOMIC DNA]</scope>
    <source>
        <strain evidence="2">cv. XS01</strain>
    </source>
</reference>
<organism evidence="1 2">
    <name type="scientific">Dorcoceras hygrometricum</name>
    <dbReference type="NCBI Taxonomy" id="472368"/>
    <lineage>
        <taxon>Eukaryota</taxon>
        <taxon>Viridiplantae</taxon>
        <taxon>Streptophyta</taxon>
        <taxon>Embryophyta</taxon>
        <taxon>Tracheophyta</taxon>
        <taxon>Spermatophyta</taxon>
        <taxon>Magnoliopsida</taxon>
        <taxon>eudicotyledons</taxon>
        <taxon>Gunneridae</taxon>
        <taxon>Pentapetalae</taxon>
        <taxon>asterids</taxon>
        <taxon>lamiids</taxon>
        <taxon>Lamiales</taxon>
        <taxon>Gesneriaceae</taxon>
        <taxon>Didymocarpoideae</taxon>
        <taxon>Trichosporeae</taxon>
        <taxon>Loxocarpinae</taxon>
        <taxon>Dorcoceras</taxon>
    </lineage>
</organism>
<dbReference type="EMBL" id="KV011510">
    <property type="protein sequence ID" value="KZV26236.1"/>
    <property type="molecule type" value="Genomic_DNA"/>
</dbReference>
<sequence>MKRRRVEESADGLALMTSSVTSSLSADGLREQSQESAYSAGRLCVNNQSQDPVASYSGSRRNQQHHPVVSSIELAVAIYPVESFLESAVAMNPVASFAYPVDIESSRKKADVMESYNPDARFQSQYLKIQQKRKSVEECISSEAVDNLRRGIKAGCQLLSEIQMAKATRRNQRSRWKEPMAKIKSCKLPQFKGTRFVLFWEIVQFTEDVCTHMERRKISHMKR</sequence>